<dbReference type="InterPro" id="IPR001466">
    <property type="entry name" value="Beta-lactam-related"/>
</dbReference>
<feature type="domain" description="Beta-lactamase-related" evidence="2">
    <location>
        <begin position="73"/>
        <end position="344"/>
    </location>
</feature>
<keyword evidence="1" id="KW-1133">Transmembrane helix</keyword>
<organism evidence="3 4">
    <name type="scientific">Marine Group III euryarchaeote CG-Bathy2</name>
    <dbReference type="NCBI Taxonomy" id="1889002"/>
    <lineage>
        <taxon>Archaea</taxon>
        <taxon>Methanobacteriati</taxon>
        <taxon>Thermoplasmatota</taxon>
        <taxon>Thermoplasmata</taxon>
        <taxon>Candidatus Thermoprofundales</taxon>
    </lineage>
</organism>
<feature type="transmembrane region" description="Helical" evidence="1">
    <location>
        <begin position="421"/>
        <end position="446"/>
    </location>
</feature>
<protein>
    <recommendedName>
        <fullName evidence="2">Beta-lactamase-related domain-containing protein</fullName>
    </recommendedName>
</protein>
<name>A0A1J5SX16_9ARCH</name>
<dbReference type="Gene3D" id="3.40.710.10">
    <property type="entry name" value="DD-peptidase/beta-lactamase superfamily"/>
    <property type="match status" value="1"/>
</dbReference>
<proteinExistence type="predicted"/>
<evidence type="ECO:0000313" key="3">
    <source>
        <dbReference type="EMBL" id="OIR13039.1"/>
    </source>
</evidence>
<dbReference type="AlphaFoldDB" id="A0A1J5SX16"/>
<evidence type="ECO:0000313" key="4">
    <source>
        <dbReference type="Proteomes" id="UP000182853"/>
    </source>
</evidence>
<reference evidence="3 4" key="1">
    <citation type="submission" date="2016-08" db="EMBL/GenBank/DDBJ databases">
        <title>New Insights into Marine Group III Euryarchaeota, from dark to light.</title>
        <authorList>
            <person name="Haro-Moreno J.M."/>
            <person name="Rodriguez-Valera F."/>
            <person name="Lopez-Garcia P."/>
            <person name="Moreira D."/>
            <person name="Martin-Cuadrado A.B."/>
        </authorList>
    </citation>
    <scope>NUCLEOTIDE SEQUENCE [LARGE SCALE GENOMIC DNA]</scope>
    <source>
        <strain evidence="3">CG-Bathy2</strain>
    </source>
</reference>
<keyword evidence="1" id="KW-0472">Membrane</keyword>
<feature type="transmembrane region" description="Helical" evidence="1">
    <location>
        <begin position="499"/>
        <end position="518"/>
    </location>
</feature>
<feature type="transmembrane region" description="Helical" evidence="1">
    <location>
        <begin position="379"/>
        <end position="401"/>
    </location>
</feature>
<keyword evidence="1" id="KW-0812">Transmembrane</keyword>
<dbReference type="InterPro" id="IPR012338">
    <property type="entry name" value="Beta-lactam/transpept-like"/>
</dbReference>
<dbReference type="SUPFAM" id="SSF56601">
    <property type="entry name" value="beta-lactamase/transpeptidase-like"/>
    <property type="match status" value="1"/>
</dbReference>
<dbReference type="PANTHER" id="PTHR43283:SF7">
    <property type="entry name" value="BETA-LACTAMASE-RELATED DOMAIN-CONTAINING PROTEIN"/>
    <property type="match status" value="1"/>
</dbReference>
<dbReference type="EMBL" id="MIYT01000001">
    <property type="protein sequence ID" value="OIR13039.1"/>
    <property type="molecule type" value="Genomic_DNA"/>
</dbReference>
<gene>
    <name evidence="3" type="ORF">BEU05_00510</name>
</gene>
<sequence length="522" mass="58755">MQKINRRQTFVVFTVVLVLSMTVYSNGHFRDLFSYYEHAGDKAYDLNDDGWTVDLDASFEMVDKFDLMLENIDEYEYPANSVIVVNQGTIVRERYYNDFSYSTQFNTYSVTKSFTSVLVGIAIDQGIIGSVDDPVVSYFPNTTFDENSPEKQSVTIKHILTMTSGFDYGVDPTFAPPVDGSMAMHVLNSPVNREPGTSWVYDSQAPSILTRIIEIQSNMSLIDFANESLFGPLGIQEVSWGTDDSGLAYGGFGLYLTSREMAKFGQLFLQEGMWNGKQIISKEWVQESTLDQMPANVQFVYSVRPSGGYGYLWWTYDGFYTASGLHGQRIIVNPGNEYVVVFTSLDVTQEGADNLHKSLLEEDFVGWEKPMTDFYKRSAPYLILLLLFFATINLALLKYGINQRISSKGKDQDIVLTSLGLSAYPVFVGFLATLSIVFVALDLFFAGSRGILFPKFQWLTWIMLIMLTGSIVVLDGAWLKYRHSADLAGLSKIIVPKSIFFVILTVVLFFSVYLRMVADFSA</sequence>
<dbReference type="PANTHER" id="PTHR43283">
    <property type="entry name" value="BETA-LACTAMASE-RELATED"/>
    <property type="match status" value="1"/>
</dbReference>
<evidence type="ECO:0000259" key="2">
    <source>
        <dbReference type="Pfam" id="PF00144"/>
    </source>
</evidence>
<dbReference type="Proteomes" id="UP000182853">
    <property type="component" value="Unassembled WGS sequence"/>
</dbReference>
<accession>A0A1J5SX16</accession>
<feature type="transmembrane region" description="Helical" evidence="1">
    <location>
        <begin position="458"/>
        <end position="478"/>
    </location>
</feature>
<dbReference type="Pfam" id="PF00144">
    <property type="entry name" value="Beta-lactamase"/>
    <property type="match status" value="1"/>
</dbReference>
<comment type="caution">
    <text evidence="3">The sequence shown here is derived from an EMBL/GenBank/DDBJ whole genome shotgun (WGS) entry which is preliminary data.</text>
</comment>
<evidence type="ECO:0000256" key="1">
    <source>
        <dbReference type="SAM" id="Phobius"/>
    </source>
</evidence>
<dbReference type="InterPro" id="IPR050789">
    <property type="entry name" value="Diverse_Enzym_Activities"/>
</dbReference>